<dbReference type="PANTHER" id="PTHR39321:SF3">
    <property type="entry name" value="PHOSPHOPANTETHEINE ADENYLYLTRANSFERASE"/>
    <property type="match status" value="1"/>
</dbReference>
<dbReference type="HAMAP" id="MF_00244">
    <property type="entry name" value="NaMN_adenylyltr"/>
    <property type="match status" value="1"/>
</dbReference>
<dbReference type="InterPro" id="IPR014729">
    <property type="entry name" value="Rossmann-like_a/b/a_fold"/>
</dbReference>
<dbReference type="KEGG" id="abas:ACPOL_2298"/>
<keyword evidence="6 11" id="KW-0548">Nucleotidyltransferase</keyword>
<comment type="catalytic activity">
    <reaction evidence="10 11">
        <text>nicotinate beta-D-ribonucleotide + ATP + H(+) = deamido-NAD(+) + diphosphate</text>
        <dbReference type="Rhea" id="RHEA:22860"/>
        <dbReference type="ChEBI" id="CHEBI:15378"/>
        <dbReference type="ChEBI" id="CHEBI:30616"/>
        <dbReference type="ChEBI" id="CHEBI:33019"/>
        <dbReference type="ChEBI" id="CHEBI:57502"/>
        <dbReference type="ChEBI" id="CHEBI:58437"/>
        <dbReference type="EC" id="2.7.7.18"/>
    </reaction>
</comment>
<dbReference type="PANTHER" id="PTHR39321">
    <property type="entry name" value="NICOTINATE-NUCLEOTIDE ADENYLYLTRANSFERASE-RELATED"/>
    <property type="match status" value="1"/>
</dbReference>
<dbReference type="GO" id="GO:0004515">
    <property type="term" value="F:nicotinate-nucleotide adenylyltransferase activity"/>
    <property type="evidence" value="ECO:0007669"/>
    <property type="project" value="UniProtKB-UniRule"/>
</dbReference>
<keyword evidence="8 11" id="KW-0067">ATP-binding</keyword>
<name>A0A2Z5FXU3_9BACT</name>
<evidence type="ECO:0000256" key="3">
    <source>
        <dbReference type="ARBA" id="ARBA00009014"/>
    </source>
</evidence>
<keyword evidence="9 11" id="KW-0520">NAD</keyword>
<dbReference type="NCBIfam" id="TIGR00125">
    <property type="entry name" value="cyt_tran_rel"/>
    <property type="match status" value="1"/>
</dbReference>
<evidence type="ECO:0000256" key="2">
    <source>
        <dbReference type="ARBA" id="ARBA00005019"/>
    </source>
</evidence>
<evidence type="ECO:0000256" key="9">
    <source>
        <dbReference type="ARBA" id="ARBA00023027"/>
    </source>
</evidence>
<evidence type="ECO:0000256" key="6">
    <source>
        <dbReference type="ARBA" id="ARBA00022695"/>
    </source>
</evidence>
<evidence type="ECO:0000259" key="12">
    <source>
        <dbReference type="Pfam" id="PF01467"/>
    </source>
</evidence>
<evidence type="ECO:0000256" key="7">
    <source>
        <dbReference type="ARBA" id="ARBA00022741"/>
    </source>
</evidence>
<organism evidence="13 14">
    <name type="scientific">Acidisarcina polymorpha</name>
    <dbReference type="NCBI Taxonomy" id="2211140"/>
    <lineage>
        <taxon>Bacteria</taxon>
        <taxon>Pseudomonadati</taxon>
        <taxon>Acidobacteriota</taxon>
        <taxon>Terriglobia</taxon>
        <taxon>Terriglobales</taxon>
        <taxon>Acidobacteriaceae</taxon>
        <taxon>Acidisarcina</taxon>
    </lineage>
</organism>
<sequence>MRIAIFGGSFDPPHRGHLAIARAAVKRLALDVVWMTPAGTQPFKIDSSKTTYDDRLAMVRLAVADEPHVVASDIDAPLVDGHPNYTVDLLRRIRAGQGAEVELYFLLGADAFLSLKQWHCAEELPFLCRFIVAGRPGSSIDDLTAALPDGIDAMRTLRDSAAKKLVTWELRNQAGLHSELYLMPDLQEDISATDIRAAICGEHSKASVLAPSVLRYIEERGLYC</sequence>
<evidence type="ECO:0000256" key="4">
    <source>
        <dbReference type="ARBA" id="ARBA00022642"/>
    </source>
</evidence>
<dbReference type="EMBL" id="CP030840">
    <property type="protein sequence ID" value="AXC11622.1"/>
    <property type="molecule type" value="Genomic_DNA"/>
</dbReference>
<dbReference type="AlphaFoldDB" id="A0A2Z5FXU3"/>
<dbReference type="OrthoDB" id="5295945at2"/>
<dbReference type="SUPFAM" id="SSF52374">
    <property type="entry name" value="Nucleotidylyl transferase"/>
    <property type="match status" value="1"/>
</dbReference>
<reference evidence="13 14" key="1">
    <citation type="journal article" date="2018" name="Front. Microbiol.">
        <title>Hydrolytic Capabilities as a Key to Environmental Success: Chitinolytic and Cellulolytic Acidobacteria From Acidic Sub-arctic Soils and Boreal Peatlands.</title>
        <authorList>
            <person name="Belova S.E."/>
            <person name="Ravin N.V."/>
            <person name="Pankratov T.A."/>
            <person name="Rakitin A.L."/>
            <person name="Ivanova A.A."/>
            <person name="Beletsky A.V."/>
            <person name="Mardanov A.V."/>
            <person name="Sinninghe Damste J.S."/>
            <person name="Dedysh S.N."/>
        </authorList>
    </citation>
    <scope>NUCLEOTIDE SEQUENCE [LARGE SCALE GENOMIC DNA]</scope>
    <source>
        <strain evidence="13 14">SBC82</strain>
    </source>
</reference>
<evidence type="ECO:0000313" key="13">
    <source>
        <dbReference type="EMBL" id="AXC11622.1"/>
    </source>
</evidence>
<dbReference type="UniPathway" id="UPA00253">
    <property type="reaction ID" value="UER00332"/>
</dbReference>
<dbReference type="GO" id="GO:0009435">
    <property type="term" value="P:NAD+ biosynthetic process"/>
    <property type="evidence" value="ECO:0007669"/>
    <property type="project" value="UniProtKB-UniRule"/>
</dbReference>
<keyword evidence="5 11" id="KW-0808">Transferase</keyword>
<gene>
    <name evidence="11" type="primary">nadD</name>
    <name evidence="13" type="ORF">ACPOL_2298</name>
</gene>
<feature type="domain" description="Cytidyltransferase-like" evidence="12">
    <location>
        <begin position="5"/>
        <end position="197"/>
    </location>
</feature>
<proteinExistence type="inferred from homology"/>
<keyword evidence="14" id="KW-1185">Reference proteome</keyword>
<evidence type="ECO:0000256" key="1">
    <source>
        <dbReference type="ARBA" id="ARBA00002324"/>
    </source>
</evidence>
<dbReference type="Pfam" id="PF01467">
    <property type="entry name" value="CTP_transf_like"/>
    <property type="match status" value="1"/>
</dbReference>
<dbReference type="Proteomes" id="UP000253606">
    <property type="component" value="Chromosome"/>
</dbReference>
<protein>
    <recommendedName>
        <fullName evidence="11">Probable nicotinate-nucleotide adenylyltransferase</fullName>
        <ecNumber evidence="11">2.7.7.18</ecNumber>
    </recommendedName>
    <alternativeName>
        <fullName evidence="11">Deamido-NAD(+) diphosphorylase</fullName>
    </alternativeName>
    <alternativeName>
        <fullName evidence="11">Deamido-NAD(+) pyrophosphorylase</fullName>
    </alternativeName>
    <alternativeName>
        <fullName evidence="11">Nicotinate mononucleotide adenylyltransferase</fullName>
        <shortName evidence="11">NaMN adenylyltransferase</shortName>
    </alternativeName>
</protein>
<dbReference type="GO" id="GO:0005524">
    <property type="term" value="F:ATP binding"/>
    <property type="evidence" value="ECO:0007669"/>
    <property type="project" value="UniProtKB-KW"/>
</dbReference>
<evidence type="ECO:0000256" key="10">
    <source>
        <dbReference type="ARBA" id="ARBA00048721"/>
    </source>
</evidence>
<evidence type="ECO:0000313" key="14">
    <source>
        <dbReference type="Proteomes" id="UP000253606"/>
    </source>
</evidence>
<accession>A0A2Z5FXU3</accession>
<dbReference type="EC" id="2.7.7.18" evidence="11"/>
<dbReference type="InterPro" id="IPR004821">
    <property type="entry name" value="Cyt_trans-like"/>
</dbReference>
<dbReference type="NCBIfam" id="TIGR00482">
    <property type="entry name" value="nicotinate (nicotinamide) nucleotide adenylyltransferase"/>
    <property type="match status" value="1"/>
</dbReference>
<comment type="function">
    <text evidence="1 11">Catalyzes the reversible adenylation of nicotinate mononucleotide (NaMN) to nicotinic acid adenine dinucleotide (NaAD).</text>
</comment>
<comment type="similarity">
    <text evidence="3 11">Belongs to the NadD family.</text>
</comment>
<keyword evidence="4 11" id="KW-0662">Pyridine nucleotide biosynthesis</keyword>
<evidence type="ECO:0000256" key="8">
    <source>
        <dbReference type="ARBA" id="ARBA00022840"/>
    </source>
</evidence>
<evidence type="ECO:0000256" key="5">
    <source>
        <dbReference type="ARBA" id="ARBA00022679"/>
    </source>
</evidence>
<dbReference type="InterPro" id="IPR005248">
    <property type="entry name" value="NadD/NMNAT"/>
</dbReference>
<dbReference type="Gene3D" id="3.40.50.620">
    <property type="entry name" value="HUPs"/>
    <property type="match status" value="1"/>
</dbReference>
<evidence type="ECO:0000256" key="11">
    <source>
        <dbReference type="HAMAP-Rule" id="MF_00244"/>
    </source>
</evidence>
<dbReference type="RefSeq" id="WP_114207043.1">
    <property type="nucleotide sequence ID" value="NZ_CP030840.1"/>
</dbReference>
<dbReference type="CDD" id="cd02165">
    <property type="entry name" value="NMNAT"/>
    <property type="match status" value="1"/>
</dbReference>
<keyword evidence="7 11" id="KW-0547">Nucleotide-binding</keyword>
<comment type="pathway">
    <text evidence="2 11">Cofactor biosynthesis; NAD(+) biosynthesis; deamido-NAD(+) from nicotinate D-ribonucleotide: step 1/1.</text>
</comment>